<dbReference type="GO" id="GO:0004721">
    <property type="term" value="F:phosphoprotein phosphatase activity"/>
    <property type="evidence" value="ECO:0007669"/>
    <property type="project" value="UniProtKB-KW"/>
</dbReference>
<keyword evidence="2" id="KW-0904">Protein phosphatase</keyword>
<evidence type="ECO:0000256" key="2">
    <source>
        <dbReference type="ARBA" id="ARBA00022912"/>
    </source>
</evidence>
<sequence>MEADEETIQLDEEEDEARSRVIVHRRVTRGGGFFSRRKDNIIATTNEEKNIERQNGRSNIEWQPSATNVKPGYSSFKSGIIKLTPESLKCKLYCRGSKCIYCNPENWNEEQQAIRGVYSNWVDENILAMARPTERTFNEFNLIEQFKKEKIKTLINLQCVNEHDFCGPQLITHTGFSYDPEILMSKQIYYYNFGIPDFGTISVHSILNIAKVIWFSLKKGRVAIHCHAGLGRTGTLIACFLVWAKGISTSEAIDFVRNARPNSVQSLEQINAVEEFSYHVYKNGTALPNSLFISNNVMISLRQLMTRQRQFLPNEQARRFAHIPKLLYMLGDNLLRMVFGPQGIYYAPLTDKQHHARSCTFGTIHVNWRNAFTPKGKLQVRQVVNLFARCSAFPYEKDQNLIGKFQQISLVTIDSLIKEMDISQLISLLNAFLESIKRPYCSRRVLIEVLGQFSPDNPIEPINNQLIEENNKNEENLSKNNTKIENETIKQIDENLNLEESKNEKKEKEEEQKEMLPSSSNDNGNEINNDNQKLDEITKQIEDKTPINEISDEAAKNGRTSLDEEQNLNVITELPNKNKLEKNSKLSISAGNSIERPTTMDTEYDSYYDNNNEFYLFDIQDLHTNKDANLYADWQCIVFYVCNILSYLTGENYDSVVDLLTFWFAGDSNRDVKQAIYCHMRDLFARNMRQQEQQATAWRRRMGLPERLKN</sequence>
<dbReference type="InterPro" id="IPR000340">
    <property type="entry name" value="Dual-sp_phosphatase_cat-dom"/>
</dbReference>
<keyword evidence="1" id="KW-0378">Hydrolase</keyword>
<dbReference type="SUPFAM" id="SSF52799">
    <property type="entry name" value="(Phosphotyrosine protein) phosphatases II"/>
    <property type="match status" value="1"/>
</dbReference>
<gene>
    <name evidence="6" type="ORF">MENT_LOCUS45052</name>
</gene>
<proteinExistence type="predicted"/>
<feature type="region of interest" description="Disordered" evidence="3">
    <location>
        <begin position="492"/>
        <end position="530"/>
    </location>
</feature>
<dbReference type="InterPro" id="IPR003595">
    <property type="entry name" value="Tyr_Pase_cat"/>
</dbReference>
<evidence type="ECO:0000313" key="6">
    <source>
        <dbReference type="EMBL" id="CAD2192179.1"/>
    </source>
</evidence>
<dbReference type="InterPro" id="IPR029021">
    <property type="entry name" value="Prot-tyrosine_phosphatase-like"/>
</dbReference>
<feature type="domain" description="Tyrosine-protein phosphatase" evidence="4">
    <location>
        <begin position="117"/>
        <end position="282"/>
    </location>
</feature>
<feature type="compositionally biased region" description="Low complexity" evidence="3">
    <location>
        <begin position="515"/>
        <end position="530"/>
    </location>
</feature>
<evidence type="ECO:0000259" key="5">
    <source>
        <dbReference type="PROSITE" id="PS50056"/>
    </source>
</evidence>
<dbReference type="EMBL" id="CAJEWN010000926">
    <property type="protein sequence ID" value="CAD2192179.1"/>
    <property type="molecule type" value="Genomic_DNA"/>
</dbReference>
<reference evidence="6 7" key="1">
    <citation type="submission" date="2020-08" db="EMBL/GenBank/DDBJ databases">
        <authorList>
            <person name="Koutsovoulos G."/>
            <person name="Danchin GJ E."/>
        </authorList>
    </citation>
    <scope>NUCLEOTIDE SEQUENCE [LARGE SCALE GENOMIC DNA]</scope>
</reference>
<dbReference type="Gene3D" id="3.90.190.10">
    <property type="entry name" value="Protein tyrosine phosphatase superfamily"/>
    <property type="match status" value="1"/>
</dbReference>
<dbReference type="InterPro" id="IPR050561">
    <property type="entry name" value="PTP"/>
</dbReference>
<dbReference type="PROSITE" id="PS50054">
    <property type="entry name" value="TYR_PHOSPHATASE_DUAL"/>
    <property type="match status" value="1"/>
</dbReference>
<dbReference type="Pfam" id="PF00782">
    <property type="entry name" value="DSPc"/>
    <property type="match status" value="1"/>
</dbReference>
<accession>A0A6V7WYM9</accession>
<dbReference type="AlphaFoldDB" id="A0A6V7WYM9"/>
<protein>
    <submittedName>
        <fullName evidence="6">Uncharacterized protein</fullName>
    </submittedName>
</protein>
<evidence type="ECO:0000259" key="4">
    <source>
        <dbReference type="PROSITE" id="PS50054"/>
    </source>
</evidence>
<organism evidence="6 7">
    <name type="scientific">Meloidogyne enterolobii</name>
    <name type="common">Root-knot nematode worm</name>
    <name type="synonym">Meloidogyne mayaguensis</name>
    <dbReference type="NCBI Taxonomy" id="390850"/>
    <lineage>
        <taxon>Eukaryota</taxon>
        <taxon>Metazoa</taxon>
        <taxon>Ecdysozoa</taxon>
        <taxon>Nematoda</taxon>
        <taxon>Chromadorea</taxon>
        <taxon>Rhabditida</taxon>
        <taxon>Tylenchina</taxon>
        <taxon>Tylenchomorpha</taxon>
        <taxon>Tylenchoidea</taxon>
        <taxon>Meloidogynidae</taxon>
        <taxon>Meloidogyninae</taxon>
        <taxon>Meloidogyne</taxon>
    </lineage>
</organism>
<dbReference type="SMART" id="SM00404">
    <property type="entry name" value="PTPc_motif"/>
    <property type="match status" value="1"/>
</dbReference>
<dbReference type="SMART" id="SM00195">
    <property type="entry name" value="DSPc"/>
    <property type="match status" value="1"/>
</dbReference>
<name>A0A6V7WYM9_MELEN</name>
<dbReference type="PROSITE" id="PS50056">
    <property type="entry name" value="TYR_PHOSPHATASE_2"/>
    <property type="match status" value="1"/>
</dbReference>
<dbReference type="InterPro" id="IPR016130">
    <property type="entry name" value="Tyr_Pase_AS"/>
</dbReference>
<dbReference type="PANTHER" id="PTHR23339">
    <property type="entry name" value="TYROSINE SPECIFIC PROTEIN PHOSPHATASE AND DUAL SPECIFICITY PROTEIN PHOSPHATASE"/>
    <property type="match status" value="1"/>
</dbReference>
<dbReference type="InterPro" id="IPR020422">
    <property type="entry name" value="TYR_PHOSPHATASE_DUAL_dom"/>
</dbReference>
<evidence type="ECO:0000313" key="7">
    <source>
        <dbReference type="Proteomes" id="UP000580250"/>
    </source>
</evidence>
<evidence type="ECO:0000256" key="3">
    <source>
        <dbReference type="SAM" id="MobiDB-lite"/>
    </source>
</evidence>
<comment type="caution">
    <text evidence="6">The sequence shown here is derived from an EMBL/GenBank/DDBJ whole genome shotgun (WGS) entry which is preliminary data.</text>
</comment>
<feature type="domain" description="Tyrosine specific protein phosphatases" evidence="5">
    <location>
        <begin position="204"/>
        <end position="271"/>
    </location>
</feature>
<dbReference type="Proteomes" id="UP000580250">
    <property type="component" value="Unassembled WGS sequence"/>
</dbReference>
<dbReference type="InterPro" id="IPR000387">
    <property type="entry name" value="Tyr_Pase_dom"/>
</dbReference>
<dbReference type="OrthoDB" id="542013at2759"/>
<dbReference type="FunFam" id="3.90.190.10:FF:000157">
    <property type="entry name" value="Protein-tyrosine phosphatase"/>
    <property type="match status" value="1"/>
</dbReference>
<feature type="compositionally biased region" description="Basic and acidic residues" evidence="3">
    <location>
        <begin position="492"/>
        <end position="514"/>
    </location>
</feature>
<evidence type="ECO:0000256" key="1">
    <source>
        <dbReference type="ARBA" id="ARBA00022801"/>
    </source>
</evidence>
<dbReference type="PROSITE" id="PS00383">
    <property type="entry name" value="TYR_PHOSPHATASE_1"/>
    <property type="match status" value="1"/>
</dbReference>